<dbReference type="EMBL" id="LGRX02001273">
    <property type="protein sequence ID" value="KAK3286424.1"/>
    <property type="molecule type" value="Genomic_DNA"/>
</dbReference>
<keyword evidence="4" id="KW-1185">Reference proteome</keyword>
<evidence type="ECO:0000256" key="2">
    <source>
        <dbReference type="SAM" id="MobiDB-lite"/>
    </source>
</evidence>
<accession>A0AAE0GY34</accession>
<evidence type="ECO:0000313" key="4">
    <source>
        <dbReference type="Proteomes" id="UP001190700"/>
    </source>
</evidence>
<organism evidence="3 4">
    <name type="scientific">Cymbomonas tetramitiformis</name>
    <dbReference type="NCBI Taxonomy" id="36881"/>
    <lineage>
        <taxon>Eukaryota</taxon>
        <taxon>Viridiplantae</taxon>
        <taxon>Chlorophyta</taxon>
        <taxon>Pyramimonadophyceae</taxon>
        <taxon>Pyramimonadales</taxon>
        <taxon>Pyramimonadaceae</taxon>
        <taxon>Cymbomonas</taxon>
    </lineage>
</organism>
<gene>
    <name evidence="3" type="ORF">CYMTET_6022</name>
</gene>
<dbReference type="Gene3D" id="1.20.58.1520">
    <property type="match status" value="1"/>
</dbReference>
<keyword evidence="1" id="KW-0175">Coiled coil</keyword>
<dbReference type="AlphaFoldDB" id="A0AAE0GY34"/>
<comment type="caution">
    <text evidence="3">The sequence shown here is derived from an EMBL/GenBank/DDBJ whole genome shotgun (WGS) entry which is preliminary data.</text>
</comment>
<evidence type="ECO:0000256" key="1">
    <source>
        <dbReference type="SAM" id="Coils"/>
    </source>
</evidence>
<feature type="region of interest" description="Disordered" evidence="2">
    <location>
        <begin position="75"/>
        <end position="96"/>
    </location>
</feature>
<name>A0AAE0GY34_9CHLO</name>
<proteinExistence type="predicted"/>
<feature type="coiled-coil region" evidence="1">
    <location>
        <begin position="208"/>
        <end position="235"/>
    </location>
</feature>
<dbReference type="Proteomes" id="UP001190700">
    <property type="component" value="Unassembled WGS sequence"/>
</dbReference>
<sequence length="494" mass="55861">MAFRKRYFAYESGLELFEECSPFKDERLRISSDVLEEAKTLISNWEDGSETNYASESESPKTVASDYQDTGIYLRSGSGTSPATRNDVKADQTGSRARLHKRVDCRQLQWNQFLNAFQHSCGVTSRAASNKIVRATKAATRAHKERVASLHALVLSVKSLVAEMGDAAKIEDPELNDVLQAVLQNEQGTDAATLCQLEFLEEELSFMKEMALEEMKALQEDARQLCRRLKTARQQIECAAACADEKSEALLCSHRRLSERVPDFATGSHVAVLEHALARPLPLQRRGELSSAVKQWRLELDLICEHFSECVHHTMLCLPYKFQEAGDVQAAIADATGLLERFDLLSKEIEVQQGMVAAVHPVLLLECRRQELLEQVRDFESLANSPGRFRSSSSTSVQHLKEERFRKNAVKKYKTLGAQLLSALENFYNLTGRRMCSSDGKDGRDIKRDIEEDLEQIDSRQGLLHLNLASMFKKSKYHFHQLYLTQSVHNAECK</sequence>
<reference evidence="3 4" key="1">
    <citation type="journal article" date="2015" name="Genome Biol. Evol.">
        <title>Comparative Genomics of a Bacterivorous Green Alga Reveals Evolutionary Causalities and Consequences of Phago-Mixotrophic Mode of Nutrition.</title>
        <authorList>
            <person name="Burns J.A."/>
            <person name="Paasch A."/>
            <person name="Narechania A."/>
            <person name="Kim E."/>
        </authorList>
    </citation>
    <scope>NUCLEOTIDE SEQUENCE [LARGE SCALE GENOMIC DNA]</scope>
    <source>
        <strain evidence="3 4">PLY_AMNH</strain>
    </source>
</reference>
<protein>
    <submittedName>
        <fullName evidence="3">Uncharacterized protein</fullName>
    </submittedName>
</protein>
<evidence type="ECO:0000313" key="3">
    <source>
        <dbReference type="EMBL" id="KAK3286424.1"/>
    </source>
</evidence>